<accession>A0A0G3XDX5</accession>
<gene>
    <name evidence="1" type="ORF">AB433_04430</name>
</gene>
<evidence type="ECO:0000313" key="1">
    <source>
        <dbReference type="EMBL" id="AKM09402.1"/>
    </source>
</evidence>
<dbReference type="AlphaFoldDB" id="A0A0G3XDX5"/>
<organism evidence="1 2">
    <name type="scientific">Croceicoccus naphthovorans</name>
    <dbReference type="NCBI Taxonomy" id="1348774"/>
    <lineage>
        <taxon>Bacteria</taxon>
        <taxon>Pseudomonadati</taxon>
        <taxon>Pseudomonadota</taxon>
        <taxon>Alphaproteobacteria</taxon>
        <taxon>Sphingomonadales</taxon>
        <taxon>Erythrobacteraceae</taxon>
        <taxon>Croceicoccus</taxon>
    </lineage>
</organism>
<sequence>MTNKPSSPVCYASEASDAYMGYADRDEILAALNELLEAERAGAGVALDSSKAKDPAGYTELMRHVRKDEAHWCAMLTRQIRRLGGAPSRKTGAFRSKAMAIAEPLERLAFLNRGQLWVVRKLEKLILRIRDDALHAELKEMSDRHRENIIKAETFLERRKMEQ</sequence>
<proteinExistence type="predicted"/>
<dbReference type="STRING" id="1348774.AB433_04430"/>
<dbReference type="EMBL" id="CP011770">
    <property type="protein sequence ID" value="AKM09402.1"/>
    <property type="molecule type" value="Genomic_DNA"/>
</dbReference>
<dbReference type="GO" id="GO:0051213">
    <property type="term" value="F:dioxygenase activity"/>
    <property type="evidence" value="ECO:0007669"/>
    <property type="project" value="UniProtKB-KW"/>
</dbReference>
<protein>
    <submittedName>
        <fullName evidence="1">Dioxygenase related to 2-nitropropane dioxygenase</fullName>
    </submittedName>
</protein>
<dbReference type="KEGG" id="cna:AB433_04430"/>
<dbReference type="PATRIC" id="fig|1348774.3.peg.931"/>
<name>A0A0G3XDX5_9SPHN</name>
<reference evidence="1 2" key="1">
    <citation type="submission" date="2015-06" db="EMBL/GenBank/DDBJ databases">
        <authorList>
            <person name="Zeng Y."/>
            <person name="Huang Y."/>
        </authorList>
    </citation>
    <scope>NUCLEOTIDE SEQUENCE [LARGE SCALE GENOMIC DNA]</scope>
    <source>
        <strain evidence="1 2">PQ-2</strain>
    </source>
</reference>
<dbReference type="Pfam" id="PF19825">
    <property type="entry name" value="DUF6306"/>
    <property type="match status" value="1"/>
</dbReference>
<dbReference type="InterPro" id="IPR046273">
    <property type="entry name" value="DUF6306"/>
</dbReference>
<dbReference type="RefSeq" id="WP_047820092.1">
    <property type="nucleotide sequence ID" value="NZ_CP011770.1"/>
</dbReference>
<dbReference type="SUPFAM" id="SSF47240">
    <property type="entry name" value="Ferritin-like"/>
    <property type="match status" value="1"/>
</dbReference>
<keyword evidence="1" id="KW-0223">Dioxygenase</keyword>
<dbReference type="OrthoDB" id="9778912at2"/>
<keyword evidence="2" id="KW-1185">Reference proteome</keyword>
<dbReference type="InterPro" id="IPR009078">
    <property type="entry name" value="Ferritin-like_SF"/>
</dbReference>
<evidence type="ECO:0000313" key="2">
    <source>
        <dbReference type="Proteomes" id="UP000035287"/>
    </source>
</evidence>
<keyword evidence="1" id="KW-0560">Oxidoreductase</keyword>
<dbReference type="Proteomes" id="UP000035287">
    <property type="component" value="Chromosome"/>
</dbReference>